<gene>
    <name evidence="2" type="ORF">NDU88_005043</name>
</gene>
<keyword evidence="1" id="KW-1133">Transmembrane helix</keyword>
<evidence type="ECO:0000313" key="3">
    <source>
        <dbReference type="Proteomes" id="UP001066276"/>
    </source>
</evidence>
<proteinExistence type="predicted"/>
<keyword evidence="3" id="KW-1185">Reference proteome</keyword>
<organism evidence="2 3">
    <name type="scientific">Pleurodeles waltl</name>
    <name type="common">Iberian ribbed newt</name>
    <dbReference type="NCBI Taxonomy" id="8319"/>
    <lineage>
        <taxon>Eukaryota</taxon>
        <taxon>Metazoa</taxon>
        <taxon>Chordata</taxon>
        <taxon>Craniata</taxon>
        <taxon>Vertebrata</taxon>
        <taxon>Euteleostomi</taxon>
        <taxon>Amphibia</taxon>
        <taxon>Batrachia</taxon>
        <taxon>Caudata</taxon>
        <taxon>Salamandroidea</taxon>
        <taxon>Salamandridae</taxon>
        <taxon>Pleurodelinae</taxon>
        <taxon>Pleurodeles</taxon>
    </lineage>
</organism>
<feature type="transmembrane region" description="Helical" evidence="1">
    <location>
        <begin position="40"/>
        <end position="59"/>
    </location>
</feature>
<dbReference type="EMBL" id="JANPWB010000008">
    <property type="protein sequence ID" value="KAJ1164608.1"/>
    <property type="molecule type" value="Genomic_DNA"/>
</dbReference>
<reference evidence="2" key="1">
    <citation type="journal article" date="2022" name="bioRxiv">
        <title>Sequencing and chromosome-scale assembly of the giantPleurodeles waltlgenome.</title>
        <authorList>
            <person name="Brown T."/>
            <person name="Elewa A."/>
            <person name="Iarovenko S."/>
            <person name="Subramanian E."/>
            <person name="Araus A.J."/>
            <person name="Petzold A."/>
            <person name="Susuki M."/>
            <person name="Suzuki K.-i.T."/>
            <person name="Hayashi T."/>
            <person name="Toyoda A."/>
            <person name="Oliveira C."/>
            <person name="Osipova E."/>
            <person name="Leigh N.D."/>
            <person name="Simon A."/>
            <person name="Yun M.H."/>
        </authorList>
    </citation>
    <scope>NUCLEOTIDE SEQUENCE</scope>
    <source>
        <strain evidence="2">20211129_DDA</strain>
        <tissue evidence="2">Liver</tissue>
    </source>
</reference>
<protein>
    <submittedName>
        <fullName evidence="2">Uncharacterized protein</fullName>
    </submittedName>
</protein>
<keyword evidence="1" id="KW-0472">Membrane</keyword>
<sequence length="119" mass="13293">MVPPESSRKDGECAGVRKADSRWCPVLRGPSTLLGTGQSLFKAGVILMLILYVIERWWAQGQTTKGAVHMDNVLSWAGSRNRPEKVRVKQEGLWMLWRVAAGDQQLKEPATQQPSVRAH</sequence>
<evidence type="ECO:0000256" key="1">
    <source>
        <dbReference type="SAM" id="Phobius"/>
    </source>
</evidence>
<comment type="caution">
    <text evidence="2">The sequence shown here is derived from an EMBL/GenBank/DDBJ whole genome shotgun (WGS) entry which is preliminary data.</text>
</comment>
<evidence type="ECO:0000313" key="2">
    <source>
        <dbReference type="EMBL" id="KAJ1164608.1"/>
    </source>
</evidence>
<dbReference type="AlphaFoldDB" id="A0AAV7SKK3"/>
<keyword evidence="1" id="KW-0812">Transmembrane</keyword>
<dbReference type="Proteomes" id="UP001066276">
    <property type="component" value="Chromosome 4_2"/>
</dbReference>
<name>A0AAV7SKK3_PLEWA</name>
<accession>A0AAV7SKK3</accession>